<organism evidence="3 4">
    <name type="scientific">Bondarzewia mesenterica</name>
    <dbReference type="NCBI Taxonomy" id="1095465"/>
    <lineage>
        <taxon>Eukaryota</taxon>
        <taxon>Fungi</taxon>
        <taxon>Dikarya</taxon>
        <taxon>Basidiomycota</taxon>
        <taxon>Agaricomycotina</taxon>
        <taxon>Agaricomycetes</taxon>
        <taxon>Russulales</taxon>
        <taxon>Bondarzewiaceae</taxon>
        <taxon>Bondarzewia</taxon>
    </lineage>
</organism>
<dbReference type="Pfam" id="PF20149">
    <property type="entry name" value="DUF6532"/>
    <property type="match status" value="1"/>
</dbReference>
<evidence type="ECO:0000313" key="4">
    <source>
        <dbReference type="Proteomes" id="UP000310158"/>
    </source>
</evidence>
<reference evidence="3 4" key="1">
    <citation type="submission" date="2019-02" db="EMBL/GenBank/DDBJ databases">
        <title>Genome sequencing of the rare red list fungi Bondarzewia mesenterica.</title>
        <authorList>
            <person name="Buettner E."/>
            <person name="Kellner H."/>
        </authorList>
    </citation>
    <scope>NUCLEOTIDE SEQUENCE [LARGE SCALE GENOMIC DNA]</scope>
    <source>
        <strain evidence="3 4">DSM 108281</strain>
    </source>
</reference>
<keyword evidence="4" id="KW-1185">Reference proteome</keyword>
<evidence type="ECO:0000256" key="1">
    <source>
        <dbReference type="SAM" id="MobiDB-lite"/>
    </source>
</evidence>
<dbReference type="Proteomes" id="UP000310158">
    <property type="component" value="Unassembled WGS sequence"/>
</dbReference>
<feature type="domain" description="DUF6532" evidence="2">
    <location>
        <begin position="261"/>
        <end position="464"/>
    </location>
</feature>
<gene>
    <name evidence="3" type="ORF">EW146_g1619</name>
</gene>
<name>A0A4S4M5I9_9AGAM</name>
<feature type="region of interest" description="Disordered" evidence="1">
    <location>
        <begin position="164"/>
        <end position="228"/>
    </location>
</feature>
<dbReference type="AlphaFoldDB" id="A0A4S4M5I9"/>
<evidence type="ECO:0000259" key="2">
    <source>
        <dbReference type="Pfam" id="PF20149"/>
    </source>
</evidence>
<dbReference type="InterPro" id="IPR045341">
    <property type="entry name" value="DUF6532"/>
</dbReference>
<accession>A0A4S4M5I9</accession>
<comment type="caution">
    <text evidence="3">The sequence shown here is derived from an EMBL/GenBank/DDBJ whole genome shotgun (WGS) entry which is preliminary data.</text>
</comment>
<dbReference type="EMBL" id="SGPL01000041">
    <property type="protein sequence ID" value="THH19571.1"/>
    <property type="molecule type" value="Genomic_DNA"/>
</dbReference>
<feature type="compositionally biased region" description="Low complexity" evidence="1">
    <location>
        <begin position="190"/>
        <end position="213"/>
    </location>
</feature>
<sequence length="528" mass="60282">MITVGADLSCIYRKNSKIGDLMDQLDELKPEFWTTELLEMGLRELRETENAVQNVLQDHTTMHPSSSHHDYAELLAQQFHNSDAALIEANTATLSEESDLWQMPSMPGHTNWPMSSTLQMLQQGTSEMLPIPTGLKDNLSYLPHIGELQHIEEPMTLRIPSISRRSFSNRTDHRHQPYRGRQASITMPALPSISRPSTSSSSVPPSSTILPDLRSPPPSIPLSSHPLNPPWIAPGPSLAMNPRPIGRARSSNNEKSALQYANSLICIRILTENAMPDKSEVKVWVQEASTMASERFSIPFYPRHHDAMRDSINTVRGWFKTAAEKCGDFYALHRPIEREKEISDADWKLGKIQEWTYLRDKYIHIYPDEDVEDEHGKNRIQHFQRATIETVIHDVLFLDADMPGHRLFNQLFNDTGMISNETIALASISLRILLDSFAEGYHTLTHFSADKYWPLYLILMQLMAAIEQGFFGPDAKDDFIKLKQGILRRGRRVFSFILLNQTSLSHHAGNFNLIVQCIRRIFNKLFYV</sequence>
<evidence type="ECO:0000313" key="3">
    <source>
        <dbReference type="EMBL" id="THH19571.1"/>
    </source>
</evidence>
<protein>
    <recommendedName>
        <fullName evidence="2">DUF6532 domain-containing protein</fullName>
    </recommendedName>
</protein>
<proteinExistence type="predicted"/>